<dbReference type="RefSeq" id="WP_129986614.1">
    <property type="nucleotide sequence ID" value="NZ_SDPU01000020.1"/>
</dbReference>
<dbReference type="EMBL" id="SDPU01000020">
    <property type="protein sequence ID" value="RYU12795.1"/>
    <property type="molecule type" value="Genomic_DNA"/>
</dbReference>
<name>A0A4Q5J5N8_9ACTN</name>
<gene>
    <name evidence="1" type="ORF">ETU37_07415</name>
</gene>
<comment type="caution">
    <text evidence="1">The sequence shown here is derived from an EMBL/GenBank/DDBJ whole genome shotgun (WGS) entry which is preliminary data.</text>
</comment>
<keyword evidence="1" id="KW-0808">Transferase</keyword>
<proteinExistence type="predicted"/>
<evidence type="ECO:0000313" key="1">
    <source>
        <dbReference type="EMBL" id="RYU12795.1"/>
    </source>
</evidence>
<organism evidence="1 2">
    <name type="scientific">Nocardioides iriomotensis</name>
    <dbReference type="NCBI Taxonomy" id="715784"/>
    <lineage>
        <taxon>Bacteria</taxon>
        <taxon>Bacillati</taxon>
        <taxon>Actinomycetota</taxon>
        <taxon>Actinomycetes</taxon>
        <taxon>Propionibacteriales</taxon>
        <taxon>Nocardioidaceae</taxon>
        <taxon>Nocardioides</taxon>
    </lineage>
</organism>
<sequence>MTAQHHGIVITALADRPDLEPAMWRMPDSWPEFMGHDDTAAAYFGRVPSTFGHLCLVALDGDEVVARVFAAPFELHGHRGGELPPGGWDRVLLWAFRDHENGTRTDTVSALEIAVRPDHLGRGLSHRMLAAMRAAAAEAGYAELVAPVRPNEKHLDPHEPATAYIARTRDDGLPVDAWLRTHARAGATIHGVAPRSMVVAGSLGQWREWTGLPFDTPGEVVVPLALVPVVCDPTHDYAVYVEPNVWVRHRL</sequence>
<dbReference type="GO" id="GO:0016740">
    <property type="term" value="F:transferase activity"/>
    <property type="evidence" value="ECO:0007669"/>
    <property type="project" value="UniProtKB-KW"/>
</dbReference>
<accession>A0A4Q5J5N8</accession>
<evidence type="ECO:0000313" key="2">
    <source>
        <dbReference type="Proteomes" id="UP000291189"/>
    </source>
</evidence>
<dbReference type="InterPro" id="IPR016181">
    <property type="entry name" value="Acyl_CoA_acyltransferase"/>
</dbReference>
<dbReference type="Gene3D" id="3.40.630.30">
    <property type="match status" value="1"/>
</dbReference>
<keyword evidence="2" id="KW-1185">Reference proteome</keyword>
<dbReference type="OrthoDB" id="342444at2"/>
<dbReference type="AlphaFoldDB" id="A0A4Q5J5N8"/>
<dbReference type="SUPFAM" id="SSF55729">
    <property type="entry name" value="Acyl-CoA N-acyltransferases (Nat)"/>
    <property type="match status" value="1"/>
</dbReference>
<reference evidence="1 2" key="1">
    <citation type="submission" date="2019-01" db="EMBL/GenBank/DDBJ databases">
        <title>Nocardioides guangzhouensis sp. nov., an actinobacterium isolated from soil.</title>
        <authorList>
            <person name="Fu Y."/>
            <person name="Cai Y."/>
            <person name="Lin Z."/>
            <person name="Chen P."/>
        </authorList>
    </citation>
    <scope>NUCLEOTIDE SEQUENCE [LARGE SCALE GENOMIC DNA]</scope>
    <source>
        <strain evidence="1 2">NBRC 105384</strain>
    </source>
</reference>
<protein>
    <submittedName>
        <fullName evidence="1">N-acetyltransferase</fullName>
    </submittedName>
</protein>
<dbReference type="Proteomes" id="UP000291189">
    <property type="component" value="Unassembled WGS sequence"/>
</dbReference>